<protein>
    <submittedName>
        <fullName evidence="1">Nonsense-mediated mRNA decay NMD3 family protein</fullName>
    </submittedName>
</protein>
<dbReference type="GO" id="GO:0005634">
    <property type="term" value="C:nucleus"/>
    <property type="evidence" value="ECO:0007669"/>
    <property type="project" value="TreeGrafter"/>
</dbReference>
<keyword evidence="2" id="KW-1185">Reference proteome</keyword>
<dbReference type="GO" id="GO:0043023">
    <property type="term" value="F:ribosomal large subunit binding"/>
    <property type="evidence" value="ECO:0007669"/>
    <property type="project" value="InterPro"/>
</dbReference>
<dbReference type="AlphaFoldDB" id="A0A7J0F5Z5"/>
<gene>
    <name evidence="1" type="ORF">Acr_09g0005780</name>
</gene>
<dbReference type="OrthoDB" id="1692541at2759"/>
<dbReference type="GO" id="GO:0000055">
    <property type="term" value="P:ribosomal large subunit export from nucleus"/>
    <property type="evidence" value="ECO:0007669"/>
    <property type="project" value="TreeGrafter"/>
</dbReference>
<sequence>MKRSARGNVGSLGRGNLNLLAWKLTIQLEKVEWRRKKMDLEYEQFLRDLEENPEMRFNISLYRNKEYQPSEMAPMTDREDLPSVPLEELLADLDLSDEEDGEISMRE</sequence>
<dbReference type="EMBL" id="BJWL01000009">
    <property type="protein sequence ID" value="GFY94132.1"/>
    <property type="molecule type" value="Genomic_DNA"/>
</dbReference>
<organism evidence="1 2">
    <name type="scientific">Actinidia rufa</name>
    <dbReference type="NCBI Taxonomy" id="165716"/>
    <lineage>
        <taxon>Eukaryota</taxon>
        <taxon>Viridiplantae</taxon>
        <taxon>Streptophyta</taxon>
        <taxon>Embryophyta</taxon>
        <taxon>Tracheophyta</taxon>
        <taxon>Spermatophyta</taxon>
        <taxon>Magnoliopsida</taxon>
        <taxon>eudicotyledons</taxon>
        <taxon>Gunneridae</taxon>
        <taxon>Pentapetalae</taxon>
        <taxon>asterids</taxon>
        <taxon>Ericales</taxon>
        <taxon>Actinidiaceae</taxon>
        <taxon>Actinidia</taxon>
    </lineage>
</organism>
<dbReference type="Proteomes" id="UP000585474">
    <property type="component" value="Unassembled WGS sequence"/>
</dbReference>
<proteinExistence type="predicted"/>
<dbReference type="PANTHER" id="PTHR12746:SF2">
    <property type="entry name" value="60S RIBOSOMAL EXPORT PROTEIN NMD3"/>
    <property type="match status" value="1"/>
</dbReference>
<name>A0A7J0F5Z5_9ERIC</name>
<evidence type="ECO:0000313" key="1">
    <source>
        <dbReference type="EMBL" id="GFY94132.1"/>
    </source>
</evidence>
<accession>A0A7J0F5Z5</accession>
<reference evidence="1 2" key="1">
    <citation type="submission" date="2019-07" db="EMBL/GenBank/DDBJ databases">
        <title>De Novo Assembly of kiwifruit Actinidia rufa.</title>
        <authorList>
            <person name="Sugita-Konishi S."/>
            <person name="Sato K."/>
            <person name="Mori E."/>
            <person name="Abe Y."/>
            <person name="Kisaki G."/>
            <person name="Hamano K."/>
            <person name="Suezawa K."/>
            <person name="Otani M."/>
            <person name="Fukuda T."/>
            <person name="Manabe T."/>
            <person name="Gomi K."/>
            <person name="Tabuchi M."/>
            <person name="Akimitsu K."/>
            <person name="Kataoka I."/>
        </authorList>
    </citation>
    <scope>NUCLEOTIDE SEQUENCE [LARGE SCALE GENOMIC DNA]</scope>
    <source>
        <strain evidence="2">cv. Fuchu</strain>
    </source>
</reference>
<dbReference type="InterPro" id="IPR039768">
    <property type="entry name" value="Nmd3"/>
</dbReference>
<evidence type="ECO:0000313" key="2">
    <source>
        <dbReference type="Proteomes" id="UP000585474"/>
    </source>
</evidence>
<dbReference type="GO" id="GO:0005737">
    <property type="term" value="C:cytoplasm"/>
    <property type="evidence" value="ECO:0007669"/>
    <property type="project" value="TreeGrafter"/>
</dbReference>
<dbReference type="PANTHER" id="PTHR12746">
    <property type="entry name" value="NONSENSE-MEDIATED MRNA DECAY PROTEIN 3"/>
    <property type="match status" value="1"/>
</dbReference>
<comment type="caution">
    <text evidence="1">The sequence shown here is derived from an EMBL/GenBank/DDBJ whole genome shotgun (WGS) entry which is preliminary data.</text>
</comment>